<feature type="non-terminal residue" evidence="1">
    <location>
        <position position="1"/>
    </location>
</feature>
<organism evidence="1 2">
    <name type="scientific">Streptosporangium algeriense</name>
    <dbReference type="NCBI Taxonomy" id="1682748"/>
    <lineage>
        <taxon>Bacteria</taxon>
        <taxon>Bacillati</taxon>
        <taxon>Actinomycetota</taxon>
        <taxon>Actinomycetes</taxon>
        <taxon>Streptosporangiales</taxon>
        <taxon>Streptosporangiaceae</taxon>
        <taxon>Streptosporangium</taxon>
    </lineage>
</organism>
<gene>
    <name evidence="1" type="ORF">ACFQ08_33910</name>
</gene>
<protein>
    <submittedName>
        <fullName evidence="1">Uncharacterized protein</fullName>
    </submittedName>
</protein>
<sequence>AAGPWPYSVTTGPKKGGVRFAASESGFRGLVAERRRNLRAGRRSRARWRESALSAGGRAALGGDPARLPLGPGHVLKPMMSFV</sequence>
<dbReference type="EMBL" id="JBHTHX010001901">
    <property type="protein sequence ID" value="MFD0889559.1"/>
    <property type="molecule type" value="Genomic_DNA"/>
</dbReference>
<evidence type="ECO:0000313" key="1">
    <source>
        <dbReference type="EMBL" id="MFD0889559.1"/>
    </source>
</evidence>
<dbReference type="Proteomes" id="UP001597024">
    <property type="component" value="Unassembled WGS sequence"/>
</dbReference>
<accession>A0ABW3E2F8</accession>
<reference evidence="2" key="1">
    <citation type="journal article" date="2019" name="Int. J. Syst. Evol. Microbiol.">
        <title>The Global Catalogue of Microorganisms (GCM) 10K type strain sequencing project: providing services to taxonomists for standard genome sequencing and annotation.</title>
        <authorList>
            <consortium name="The Broad Institute Genomics Platform"/>
            <consortium name="The Broad Institute Genome Sequencing Center for Infectious Disease"/>
            <person name="Wu L."/>
            <person name="Ma J."/>
        </authorList>
    </citation>
    <scope>NUCLEOTIDE SEQUENCE [LARGE SCALE GENOMIC DNA]</scope>
    <source>
        <strain evidence="2">CCUG 62974</strain>
    </source>
</reference>
<name>A0ABW3E2F8_9ACTN</name>
<proteinExistence type="predicted"/>
<keyword evidence="2" id="KW-1185">Reference proteome</keyword>
<comment type="caution">
    <text evidence="1">The sequence shown here is derived from an EMBL/GenBank/DDBJ whole genome shotgun (WGS) entry which is preliminary data.</text>
</comment>
<evidence type="ECO:0000313" key="2">
    <source>
        <dbReference type="Proteomes" id="UP001597024"/>
    </source>
</evidence>